<gene>
    <name evidence="3" type="ORF">ALP8811_03164</name>
</gene>
<dbReference type="Proteomes" id="UP000244911">
    <property type="component" value="Unassembled WGS sequence"/>
</dbReference>
<feature type="domain" description="Dynamin N-terminal" evidence="2">
    <location>
        <begin position="50"/>
        <end position="183"/>
    </location>
</feature>
<accession>A0A2R8AT44</accession>
<dbReference type="Pfam" id="PF00350">
    <property type="entry name" value="Dynamin_N"/>
    <property type="match status" value="1"/>
</dbReference>
<dbReference type="InterPro" id="IPR027417">
    <property type="entry name" value="P-loop_NTPase"/>
</dbReference>
<evidence type="ECO:0000313" key="3">
    <source>
        <dbReference type="EMBL" id="SPF79226.1"/>
    </source>
</evidence>
<sequence length="446" mass="48144">MINFPETDSVLGQLKTFLSKTEAAPSSAPLESMRATARGHIDQLTSAVTIGFAGEFGAGKSSLANMLAGVDILPTGPQHLKLPLVIVKYAADPETTAGWWNKTSESFAGIDLEKAAAQEPDFISVGLPSEALQELVLFDLPGAGALDESYKQTLELLKFVDCAIWCTNGTNAWRETERFLWSHVAQELQENSLLAVTHTDLPVVRESLPRLVPHLERDSDGMFQAVVPIGTPVAVEAMAQEPEPDFELWSSCGGEDLARRVLGLAANRKSRDLEKAKKDLATTLTPALEALGMAEEPAESDLKAAAAAVAAAAAEAEAEAEAEAADAPASEPELNTDEADLENPVLDDWKAAMRALLFELRETPDLEPAELLSRCQELVEEFTEKLEPGRNIDSSADWIVGEFENASDLLTLMQYEDTPQATKTVLNVLTQLSDNLSWAGTQSSDR</sequence>
<name>A0A2R8AT44_9RHOB</name>
<keyword evidence="4" id="KW-1185">Reference proteome</keyword>
<dbReference type="AlphaFoldDB" id="A0A2R8AT44"/>
<organism evidence="3 4">
    <name type="scientific">Aliiroseovarius pelagivivens</name>
    <dbReference type="NCBI Taxonomy" id="1639690"/>
    <lineage>
        <taxon>Bacteria</taxon>
        <taxon>Pseudomonadati</taxon>
        <taxon>Pseudomonadota</taxon>
        <taxon>Alphaproteobacteria</taxon>
        <taxon>Rhodobacterales</taxon>
        <taxon>Paracoccaceae</taxon>
        <taxon>Aliiroseovarius</taxon>
    </lineage>
</organism>
<dbReference type="EMBL" id="OMOI01000002">
    <property type="protein sequence ID" value="SPF79226.1"/>
    <property type="molecule type" value="Genomic_DNA"/>
</dbReference>
<dbReference type="InterPro" id="IPR045063">
    <property type="entry name" value="Dynamin_N"/>
</dbReference>
<protein>
    <recommendedName>
        <fullName evidence="2">Dynamin N-terminal domain-containing protein</fullName>
    </recommendedName>
</protein>
<evidence type="ECO:0000256" key="1">
    <source>
        <dbReference type="SAM" id="MobiDB-lite"/>
    </source>
</evidence>
<dbReference type="OrthoDB" id="7647819at2"/>
<proteinExistence type="predicted"/>
<evidence type="ECO:0000313" key="4">
    <source>
        <dbReference type="Proteomes" id="UP000244911"/>
    </source>
</evidence>
<dbReference type="Gene3D" id="3.40.50.300">
    <property type="entry name" value="P-loop containing nucleotide triphosphate hydrolases"/>
    <property type="match status" value="1"/>
</dbReference>
<dbReference type="SUPFAM" id="SSF52540">
    <property type="entry name" value="P-loop containing nucleoside triphosphate hydrolases"/>
    <property type="match status" value="1"/>
</dbReference>
<reference evidence="3 4" key="1">
    <citation type="submission" date="2018-03" db="EMBL/GenBank/DDBJ databases">
        <authorList>
            <person name="Keele B.F."/>
        </authorList>
    </citation>
    <scope>NUCLEOTIDE SEQUENCE [LARGE SCALE GENOMIC DNA]</scope>
    <source>
        <strain evidence="3 4">CECT 8811</strain>
    </source>
</reference>
<feature type="region of interest" description="Disordered" evidence="1">
    <location>
        <begin position="317"/>
        <end position="341"/>
    </location>
</feature>
<evidence type="ECO:0000259" key="2">
    <source>
        <dbReference type="Pfam" id="PF00350"/>
    </source>
</evidence>